<evidence type="ECO:0000313" key="2">
    <source>
        <dbReference type="EMBL" id="CAK59980.1"/>
    </source>
</evidence>
<organism evidence="2 3">
    <name type="scientific">Paramecium tetraurelia</name>
    <dbReference type="NCBI Taxonomy" id="5888"/>
    <lineage>
        <taxon>Eukaryota</taxon>
        <taxon>Sar</taxon>
        <taxon>Alveolata</taxon>
        <taxon>Ciliophora</taxon>
        <taxon>Intramacronucleata</taxon>
        <taxon>Oligohymenophorea</taxon>
        <taxon>Peniculida</taxon>
        <taxon>Parameciidae</taxon>
        <taxon>Paramecium</taxon>
    </lineage>
</organism>
<evidence type="ECO:0000256" key="1">
    <source>
        <dbReference type="SAM" id="Coils"/>
    </source>
</evidence>
<dbReference type="AlphaFoldDB" id="A0BN63"/>
<dbReference type="KEGG" id="ptm:GSPATT00030618001"/>
<evidence type="ECO:0000313" key="3">
    <source>
        <dbReference type="Proteomes" id="UP000000600"/>
    </source>
</evidence>
<protein>
    <submittedName>
        <fullName evidence="2">Uncharacterized protein</fullName>
    </submittedName>
</protein>
<keyword evidence="1" id="KW-0175">Coiled coil</keyword>
<dbReference type="EMBL" id="CT868006">
    <property type="protein sequence ID" value="CAK59980.1"/>
    <property type="molecule type" value="Genomic_DNA"/>
</dbReference>
<dbReference type="InParanoid" id="A0BN63"/>
<dbReference type="RefSeq" id="XP_001427378.1">
    <property type="nucleotide sequence ID" value="XM_001427341.1"/>
</dbReference>
<name>A0BN63_PARTE</name>
<feature type="coiled-coil region" evidence="1">
    <location>
        <begin position="15"/>
        <end position="42"/>
    </location>
</feature>
<reference evidence="2 3" key="1">
    <citation type="journal article" date="2006" name="Nature">
        <title>Global trends of whole-genome duplications revealed by the ciliate Paramecium tetraurelia.</title>
        <authorList>
            <consortium name="Genoscope"/>
            <person name="Aury J.-M."/>
            <person name="Jaillon O."/>
            <person name="Duret L."/>
            <person name="Noel B."/>
            <person name="Jubin C."/>
            <person name="Porcel B.M."/>
            <person name="Segurens B."/>
            <person name="Daubin V."/>
            <person name="Anthouard V."/>
            <person name="Aiach N."/>
            <person name="Arnaiz O."/>
            <person name="Billaut A."/>
            <person name="Beisson J."/>
            <person name="Blanc I."/>
            <person name="Bouhouche K."/>
            <person name="Camara F."/>
            <person name="Duharcourt S."/>
            <person name="Guigo R."/>
            <person name="Gogendeau D."/>
            <person name="Katinka M."/>
            <person name="Keller A.-M."/>
            <person name="Kissmehl R."/>
            <person name="Klotz C."/>
            <person name="Koll F."/>
            <person name="Le Moue A."/>
            <person name="Lepere C."/>
            <person name="Malinsky S."/>
            <person name="Nowacki M."/>
            <person name="Nowak J.K."/>
            <person name="Plattner H."/>
            <person name="Poulain J."/>
            <person name="Ruiz F."/>
            <person name="Serrano V."/>
            <person name="Zagulski M."/>
            <person name="Dessen P."/>
            <person name="Betermier M."/>
            <person name="Weissenbach J."/>
            <person name="Scarpelli C."/>
            <person name="Schachter V."/>
            <person name="Sperling L."/>
            <person name="Meyer E."/>
            <person name="Cohen J."/>
            <person name="Wincker P."/>
        </authorList>
    </citation>
    <scope>NUCLEOTIDE SEQUENCE [LARGE SCALE GENOMIC DNA]</scope>
    <source>
        <strain evidence="2 3">Stock d4-2</strain>
    </source>
</reference>
<dbReference type="HOGENOM" id="CLU_1942149_0_0_1"/>
<dbReference type="GeneID" id="5013162"/>
<keyword evidence="3" id="KW-1185">Reference proteome</keyword>
<proteinExistence type="predicted"/>
<gene>
    <name evidence="2" type="ORF">GSPATT00030618001</name>
</gene>
<sequence>MNLINHQHLIEREQNDQLLKQNQELQLTIQQLEQQVIGNRQQFNKMNPIHYSIQGTSKQKQIKLLRQVFGEFKDQIIQNQLEQNVYEQAKKLIEQLQDQGTLKITQNCKTDYPINKQKNKEGNRVCFLAE</sequence>
<dbReference type="Proteomes" id="UP000000600">
    <property type="component" value="Unassembled WGS sequence"/>
</dbReference>
<accession>A0BN63</accession>